<keyword evidence="3" id="KW-1185">Reference proteome</keyword>
<evidence type="ECO:0000256" key="1">
    <source>
        <dbReference type="SAM" id="Phobius"/>
    </source>
</evidence>
<keyword evidence="1" id="KW-0472">Membrane</keyword>
<organism evidence="2 3">
    <name type="scientific">Bradyrhizobium iriomotense</name>
    <dbReference type="NCBI Taxonomy" id="441950"/>
    <lineage>
        <taxon>Bacteria</taxon>
        <taxon>Pseudomonadati</taxon>
        <taxon>Pseudomonadota</taxon>
        <taxon>Alphaproteobacteria</taxon>
        <taxon>Hyphomicrobiales</taxon>
        <taxon>Nitrobacteraceae</taxon>
        <taxon>Bradyrhizobium</taxon>
    </lineage>
</organism>
<sequence length="89" mass="9770">MSEWLGLHWGEVSLGFVCGVICSPTKLFWERVLFAGGLVLAIYFLMVRAVAHAGFRWNNEIAALCLLGAFLGCLVRPALLLCMGLISKK</sequence>
<evidence type="ECO:0008006" key="4">
    <source>
        <dbReference type="Google" id="ProtNLM"/>
    </source>
</evidence>
<dbReference type="Proteomes" id="UP001156905">
    <property type="component" value="Unassembled WGS sequence"/>
</dbReference>
<gene>
    <name evidence="2" type="ORF">GCM10007857_73790</name>
</gene>
<dbReference type="RefSeq" id="WP_284273657.1">
    <property type="nucleotide sequence ID" value="NZ_BSOW01000036.1"/>
</dbReference>
<accession>A0ABQ6BB48</accession>
<name>A0ABQ6BB48_9BRAD</name>
<dbReference type="EMBL" id="BSOW01000036">
    <property type="protein sequence ID" value="GLR90664.1"/>
    <property type="molecule type" value="Genomic_DNA"/>
</dbReference>
<evidence type="ECO:0000313" key="2">
    <source>
        <dbReference type="EMBL" id="GLR90664.1"/>
    </source>
</evidence>
<protein>
    <recommendedName>
        <fullName evidence="4">Integron gene cassette protein</fullName>
    </recommendedName>
</protein>
<feature type="transmembrane region" description="Helical" evidence="1">
    <location>
        <begin position="32"/>
        <end position="55"/>
    </location>
</feature>
<feature type="transmembrane region" description="Helical" evidence="1">
    <location>
        <begin position="61"/>
        <end position="86"/>
    </location>
</feature>
<comment type="caution">
    <text evidence="2">The sequence shown here is derived from an EMBL/GenBank/DDBJ whole genome shotgun (WGS) entry which is preliminary data.</text>
</comment>
<reference evidence="3" key="1">
    <citation type="journal article" date="2019" name="Int. J. Syst. Evol. Microbiol.">
        <title>The Global Catalogue of Microorganisms (GCM) 10K type strain sequencing project: providing services to taxonomists for standard genome sequencing and annotation.</title>
        <authorList>
            <consortium name="The Broad Institute Genomics Platform"/>
            <consortium name="The Broad Institute Genome Sequencing Center for Infectious Disease"/>
            <person name="Wu L."/>
            <person name="Ma J."/>
        </authorList>
    </citation>
    <scope>NUCLEOTIDE SEQUENCE [LARGE SCALE GENOMIC DNA]</scope>
    <source>
        <strain evidence="3">NBRC 102520</strain>
    </source>
</reference>
<keyword evidence="1" id="KW-1133">Transmembrane helix</keyword>
<evidence type="ECO:0000313" key="3">
    <source>
        <dbReference type="Proteomes" id="UP001156905"/>
    </source>
</evidence>
<proteinExistence type="predicted"/>
<keyword evidence="1" id="KW-0812">Transmembrane</keyword>